<feature type="domain" description="Integrase catalytic" evidence="6">
    <location>
        <begin position="193"/>
        <end position="359"/>
    </location>
</feature>
<feature type="region of interest" description="Disordered" evidence="5">
    <location>
        <begin position="471"/>
        <end position="507"/>
    </location>
</feature>
<dbReference type="GO" id="GO:0004190">
    <property type="term" value="F:aspartic-type endopeptidase activity"/>
    <property type="evidence" value="ECO:0007669"/>
    <property type="project" value="UniProtKB-KW"/>
</dbReference>
<dbReference type="InterPro" id="IPR054722">
    <property type="entry name" value="PolX-like_BBD"/>
</dbReference>
<dbReference type="GO" id="GO:0006508">
    <property type="term" value="P:proteolysis"/>
    <property type="evidence" value="ECO:0007669"/>
    <property type="project" value="UniProtKB-KW"/>
</dbReference>
<keyword evidence="2" id="KW-0479">Metal-binding</keyword>
<protein>
    <recommendedName>
        <fullName evidence="6">Integrase catalytic domain-containing protein</fullName>
    </recommendedName>
</protein>
<dbReference type="SUPFAM" id="SSF56672">
    <property type="entry name" value="DNA/RNA polymerases"/>
    <property type="match status" value="1"/>
</dbReference>
<accession>A0AAQ3UPK4</accession>
<dbReference type="Pfam" id="PF25597">
    <property type="entry name" value="SH3_retrovirus"/>
    <property type="match status" value="1"/>
</dbReference>
<dbReference type="PANTHER" id="PTHR42648">
    <property type="entry name" value="TRANSPOSASE, PUTATIVE-RELATED"/>
    <property type="match status" value="1"/>
</dbReference>
<proteinExistence type="predicted"/>
<dbReference type="InterPro" id="IPR043502">
    <property type="entry name" value="DNA/RNA_pol_sf"/>
</dbReference>
<dbReference type="InterPro" id="IPR012337">
    <property type="entry name" value="RNaseH-like_sf"/>
</dbReference>
<dbReference type="InterPro" id="IPR013103">
    <property type="entry name" value="RVT_2"/>
</dbReference>
<dbReference type="Proteomes" id="UP001341281">
    <property type="component" value="Chromosome 09"/>
</dbReference>
<gene>
    <name evidence="7" type="ORF">U9M48_041069</name>
</gene>
<dbReference type="InterPro" id="IPR001584">
    <property type="entry name" value="Integrase_cat-core"/>
</dbReference>
<evidence type="ECO:0000313" key="7">
    <source>
        <dbReference type="EMBL" id="WVZ95284.1"/>
    </source>
</evidence>
<dbReference type="Pfam" id="PF22936">
    <property type="entry name" value="Pol_BBD"/>
    <property type="match status" value="1"/>
</dbReference>
<keyword evidence="8" id="KW-1185">Reference proteome</keyword>
<dbReference type="PROSITE" id="PS50994">
    <property type="entry name" value="INTEGRASE"/>
    <property type="match status" value="1"/>
</dbReference>
<dbReference type="AlphaFoldDB" id="A0AAQ3UPK4"/>
<dbReference type="InterPro" id="IPR057670">
    <property type="entry name" value="SH3_retrovirus"/>
</dbReference>
<keyword evidence="3" id="KW-0064">Aspartyl protease</keyword>
<keyword evidence="1" id="KW-0645">Protease</keyword>
<evidence type="ECO:0000256" key="5">
    <source>
        <dbReference type="SAM" id="MobiDB-lite"/>
    </source>
</evidence>
<feature type="compositionally biased region" description="Polar residues" evidence="5">
    <location>
        <begin position="480"/>
        <end position="496"/>
    </location>
</feature>
<evidence type="ECO:0000313" key="8">
    <source>
        <dbReference type="Proteomes" id="UP001341281"/>
    </source>
</evidence>
<dbReference type="InterPro" id="IPR036397">
    <property type="entry name" value="RNaseH_sf"/>
</dbReference>
<dbReference type="PANTHER" id="PTHR42648:SF25">
    <property type="entry name" value="RNA-DIRECTED DNA POLYMERASE"/>
    <property type="match status" value="1"/>
</dbReference>
<dbReference type="Pfam" id="PF00665">
    <property type="entry name" value="rve"/>
    <property type="match status" value="1"/>
</dbReference>
<keyword evidence="4" id="KW-0378">Hydrolase</keyword>
<dbReference type="SUPFAM" id="SSF53098">
    <property type="entry name" value="Ribonuclease H-like"/>
    <property type="match status" value="1"/>
</dbReference>
<dbReference type="Pfam" id="PF07727">
    <property type="entry name" value="RVT_2"/>
    <property type="match status" value="1"/>
</dbReference>
<dbReference type="InterPro" id="IPR039537">
    <property type="entry name" value="Retrotran_Ty1/copia-like"/>
</dbReference>
<dbReference type="Gene3D" id="3.30.420.10">
    <property type="entry name" value="Ribonuclease H-like superfamily/Ribonuclease H"/>
    <property type="match status" value="1"/>
</dbReference>
<dbReference type="EMBL" id="CP144753">
    <property type="protein sequence ID" value="WVZ95284.1"/>
    <property type="molecule type" value="Genomic_DNA"/>
</dbReference>
<dbReference type="GO" id="GO:0015074">
    <property type="term" value="P:DNA integration"/>
    <property type="evidence" value="ECO:0007669"/>
    <property type="project" value="InterPro"/>
</dbReference>
<evidence type="ECO:0000256" key="3">
    <source>
        <dbReference type="ARBA" id="ARBA00022750"/>
    </source>
</evidence>
<name>A0AAQ3UPK4_PASNO</name>
<evidence type="ECO:0000256" key="2">
    <source>
        <dbReference type="ARBA" id="ARBA00022723"/>
    </source>
</evidence>
<organism evidence="7 8">
    <name type="scientific">Paspalum notatum var. saurae</name>
    <dbReference type="NCBI Taxonomy" id="547442"/>
    <lineage>
        <taxon>Eukaryota</taxon>
        <taxon>Viridiplantae</taxon>
        <taxon>Streptophyta</taxon>
        <taxon>Embryophyta</taxon>
        <taxon>Tracheophyta</taxon>
        <taxon>Spermatophyta</taxon>
        <taxon>Magnoliopsida</taxon>
        <taxon>Liliopsida</taxon>
        <taxon>Poales</taxon>
        <taxon>Poaceae</taxon>
        <taxon>PACMAD clade</taxon>
        <taxon>Panicoideae</taxon>
        <taxon>Andropogonodae</taxon>
        <taxon>Paspaleae</taxon>
        <taxon>Paspalinae</taxon>
        <taxon>Paspalum</taxon>
    </lineage>
</organism>
<evidence type="ECO:0000256" key="4">
    <source>
        <dbReference type="ARBA" id="ARBA00022801"/>
    </source>
</evidence>
<evidence type="ECO:0000259" key="6">
    <source>
        <dbReference type="PROSITE" id="PS50994"/>
    </source>
</evidence>
<reference evidence="7 8" key="1">
    <citation type="submission" date="2024-02" db="EMBL/GenBank/DDBJ databases">
        <title>High-quality chromosome-scale genome assembly of Pensacola bahiagrass (Paspalum notatum Flugge var. saurae).</title>
        <authorList>
            <person name="Vega J.M."/>
            <person name="Podio M."/>
            <person name="Orjuela J."/>
            <person name="Siena L.A."/>
            <person name="Pessino S.C."/>
            <person name="Combes M.C."/>
            <person name="Mariac C."/>
            <person name="Albertini E."/>
            <person name="Pupilli F."/>
            <person name="Ortiz J.P.A."/>
            <person name="Leblanc O."/>
        </authorList>
    </citation>
    <scope>NUCLEOTIDE SEQUENCE [LARGE SCALE GENOMIC DNA]</scope>
    <source>
        <strain evidence="7">R1</strain>
        <tissue evidence="7">Leaf</tissue>
    </source>
</reference>
<dbReference type="GO" id="GO:0046872">
    <property type="term" value="F:metal ion binding"/>
    <property type="evidence" value="ECO:0007669"/>
    <property type="project" value="UniProtKB-KW"/>
</dbReference>
<feature type="region of interest" description="Disordered" evidence="5">
    <location>
        <begin position="89"/>
        <end position="136"/>
    </location>
</feature>
<evidence type="ECO:0000256" key="1">
    <source>
        <dbReference type="ARBA" id="ARBA00022670"/>
    </source>
</evidence>
<sequence>MCQVAGIGKKVEAERRYLDTGASNHMTGSRAAFAELDSTVTGTVRFGDNSVVTIAGRGTILFSCRDGSHPALTGVYFIPRLRSSIIGLGRPDNSRMAPSDRDRAAGNGTTLGEQSLRAPAAHHEAGVPSSEAGGGGMEVAREVWPHQLRALERMAKKEMMRGLPMIEHVGELCDSCLAGKQKRQPFPKKAKFRAQDPMELVHGDLCGPIRPATHGGKRYFLLLVDDHSRYMWRRLLMTKDKAAEAIKEIKARAEAETGKKLRLLWTDRGGEFISMEFGQYCAEVGVERHLSAPYSPQQNGVVERKNQTVVGMARCMLKAKGMPVAFLGEAVTTAVYILNRASTKALDGQTPFEAWHGRKLDVSHLRTFGCVGYVKVTKSGLSKLEDRSKPMVLLGYEAGSKAYRMYDPVERRVVISRDDWTESGAREDAQQQQAAVSSTFVIDEEVEELGHGGQGGIGVQGGIDGAPTVDGVGEGDDDASATTSNPRVGAGSNATNAERARHAGRTRQSGCLRAPVWQLTPPPDAAEYLDADYDREPMHYRLVNDVVGPATPPGLAARELDKAEELLFGSAEEPPSYAEAEKDAHWRQAMEEEMNAIMENGTWELVEPPPSCRPISMKWVYKVKREERGEVVRHKARLVARGFVQREGVDFNEVFAPVARMESVRLLLALAATRGWNVHHMDVKSAFLNGDLKEEVYVNQPPGYVVNG</sequence>
<dbReference type="GO" id="GO:0003676">
    <property type="term" value="F:nucleic acid binding"/>
    <property type="evidence" value="ECO:0007669"/>
    <property type="project" value="InterPro"/>
</dbReference>